<sequence length="204" mass="23700">MIGKAANKIFTRVFIFFIMTIYFWVYTLAGLVVLGLGPAFRTVTEMYMDYGWDYRQYRFKAGWQRFKTNFWLINAHTWLFLGAGAILCYNLYLSTTIKTVWILFVQFIIIAAIVFDITLAVFTVMLRAHYDVSFKDAVKLAIVQFFSNFMQLLTFIILSIGMVIVSLKWPGMILFLSPGIYMVLADILSKRWYDKIDAMLTAAL</sequence>
<dbReference type="InterPro" id="IPR006938">
    <property type="entry name" value="DUF624"/>
</dbReference>
<keyword evidence="1" id="KW-0812">Transmembrane</keyword>
<keyword evidence="1" id="KW-1133">Transmembrane helix</keyword>
<evidence type="ECO:0000313" key="2">
    <source>
        <dbReference type="EMBL" id="MFC6180969.1"/>
    </source>
</evidence>
<dbReference type="Pfam" id="PF04854">
    <property type="entry name" value="DUF624"/>
    <property type="match status" value="1"/>
</dbReference>
<keyword evidence="3" id="KW-1185">Reference proteome</keyword>
<feature type="transmembrane region" description="Helical" evidence="1">
    <location>
        <begin position="99"/>
        <end position="126"/>
    </location>
</feature>
<dbReference type="RefSeq" id="WP_137629708.1">
    <property type="nucleotide sequence ID" value="NZ_BJDJ01000035.1"/>
</dbReference>
<proteinExistence type="predicted"/>
<evidence type="ECO:0000256" key="1">
    <source>
        <dbReference type="SAM" id="Phobius"/>
    </source>
</evidence>
<dbReference type="EMBL" id="JBHSSC010000028">
    <property type="protein sequence ID" value="MFC6180969.1"/>
    <property type="molecule type" value="Genomic_DNA"/>
</dbReference>
<name>A0ABW1RZN5_9LACO</name>
<comment type="caution">
    <text evidence="2">The sequence shown here is derived from an EMBL/GenBank/DDBJ whole genome shotgun (WGS) entry which is preliminary data.</text>
</comment>
<feature type="transmembrane region" description="Helical" evidence="1">
    <location>
        <begin position="13"/>
        <end position="36"/>
    </location>
</feature>
<feature type="transmembrane region" description="Helical" evidence="1">
    <location>
        <begin position="171"/>
        <end position="189"/>
    </location>
</feature>
<reference evidence="3" key="1">
    <citation type="journal article" date="2019" name="Int. J. Syst. Evol. Microbiol.">
        <title>The Global Catalogue of Microorganisms (GCM) 10K type strain sequencing project: providing services to taxonomists for standard genome sequencing and annotation.</title>
        <authorList>
            <consortium name="The Broad Institute Genomics Platform"/>
            <consortium name="The Broad Institute Genome Sequencing Center for Infectious Disease"/>
            <person name="Wu L."/>
            <person name="Ma J."/>
        </authorList>
    </citation>
    <scope>NUCLEOTIDE SEQUENCE [LARGE SCALE GENOMIC DNA]</scope>
    <source>
        <strain evidence="3">CCM 8933</strain>
    </source>
</reference>
<gene>
    <name evidence="2" type="ORF">ACFP5Y_07045</name>
</gene>
<dbReference type="Proteomes" id="UP001596282">
    <property type="component" value="Unassembled WGS sequence"/>
</dbReference>
<keyword evidence="1" id="KW-0472">Membrane</keyword>
<organism evidence="2 3">
    <name type="scientific">Lactiplantibacillus daowaiensis</name>
    <dbReference type="NCBI Taxonomy" id="2559918"/>
    <lineage>
        <taxon>Bacteria</taxon>
        <taxon>Bacillati</taxon>
        <taxon>Bacillota</taxon>
        <taxon>Bacilli</taxon>
        <taxon>Lactobacillales</taxon>
        <taxon>Lactobacillaceae</taxon>
        <taxon>Lactiplantibacillus</taxon>
    </lineage>
</organism>
<evidence type="ECO:0000313" key="3">
    <source>
        <dbReference type="Proteomes" id="UP001596282"/>
    </source>
</evidence>
<feature type="transmembrane region" description="Helical" evidence="1">
    <location>
        <begin position="138"/>
        <end position="165"/>
    </location>
</feature>
<feature type="transmembrane region" description="Helical" evidence="1">
    <location>
        <begin position="70"/>
        <end position="93"/>
    </location>
</feature>
<accession>A0ABW1RZN5</accession>
<protein>
    <submittedName>
        <fullName evidence="2">YesL family protein</fullName>
    </submittedName>
</protein>